<dbReference type="SFLD" id="SFLDG01082">
    <property type="entry name" value="B12-binding_domain_containing"/>
    <property type="match status" value="1"/>
</dbReference>
<comment type="caution">
    <text evidence="16">The sequence shown here is derived from an EMBL/GenBank/DDBJ whole genome shotgun (WGS) entry which is preliminary data.</text>
</comment>
<dbReference type="InterPro" id="IPR002792">
    <property type="entry name" value="TRAM_dom"/>
</dbReference>
<keyword evidence="5" id="KW-0949">S-adenosyl-L-methionine</keyword>
<keyword evidence="6" id="KW-0479">Metal-binding</keyword>
<dbReference type="PANTHER" id="PTHR43020">
    <property type="entry name" value="CDK5 REGULATORY SUBUNIT-ASSOCIATED PROTEIN 1"/>
    <property type="match status" value="1"/>
</dbReference>
<dbReference type="EC" id="2.8.4.3" evidence="9"/>
<evidence type="ECO:0000256" key="11">
    <source>
        <dbReference type="ARBA" id="ARBA00080698"/>
    </source>
</evidence>
<dbReference type="PROSITE" id="PS01278">
    <property type="entry name" value="MTTASE_RADICAL"/>
    <property type="match status" value="1"/>
</dbReference>
<name>A0A1G1XQ11_9BACT</name>
<proteinExistence type="predicted"/>
<sequence>MKYYIKIFGCQMNYSDAERAAAKLEELGYKEASSDKDADLILLVTCSVRKSAEDRVYGAVNNYHKKKLYPKLKTIILSGCMALRPEVVKKADKADIFLDIKDLNKLPDLLQKKSLQGEVETYFSLKPKYQSKFTAYVPIMTGCNNFCSYCIVPYVRGQEESRPPQDIINEVRDLLAKGYKEIILLGQNVNSYKPPAVESNIDFLIKDFADLLECLSNMPGDYWLSFITSHPKDLSDKLIGVMAKNKKICEYISLPVQSGDNKILQQMNRHYTVSQYKNLVKKIRKNIPGVAISTDVIVGFPGETRKQFLNTAKLFEDVKFDMAYINQYSPREGTASAKLKDDVPKAEKKQRDKELNDVLAKTALKINERLIGEVLDVLVYQKGKHDLWLGKTSTFKVVKFKSKENLLGKFIKVKIKKAGSFGLEGNLV</sequence>
<evidence type="ECO:0000256" key="8">
    <source>
        <dbReference type="ARBA" id="ARBA00023014"/>
    </source>
</evidence>
<dbReference type="Proteomes" id="UP000176498">
    <property type="component" value="Unassembled WGS sequence"/>
</dbReference>
<evidence type="ECO:0000256" key="2">
    <source>
        <dbReference type="ARBA" id="ARBA00003234"/>
    </source>
</evidence>
<evidence type="ECO:0000313" key="17">
    <source>
        <dbReference type="Proteomes" id="UP000176498"/>
    </source>
</evidence>
<feature type="domain" description="MTTase N-terminal" evidence="14">
    <location>
        <begin position="1"/>
        <end position="115"/>
    </location>
</feature>
<dbReference type="InterPro" id="IPR058240">
    <property type="entry name" value="rSAM_sf"/>
</dbReference>
<dbReference type="PANTHER" id="PTHR43020:SF2">
    <property type="entry name" value="MITOCHONDRIAL TRNA METHYLTHIOTRANSFERASE CDK5RAP1"/>
    <property type="match status" value="1"/>
</dbReference>
<keyword evidence="7" id="KW-0408">Iron</keyword>
<dbReference type="Pfam" id="PF00919">
    <property type="entry name" value="UPF0004"/>
    <property type="match status" value="1"/>
</dbReference>
<dbReference type="InterPro" id="IPR005839">
    <property type="entry name" value="Methylthiotransferase"/>
</dbReference>
<accession>A0A1G1XQ11</accession>
<evidence type="ECO:0000259" key="13">
    <source>
        <dbReference type="PROSITE" id="PS50926"/>
    </source>
</evidence>
<reference evidence="16 17" key="1">
    <citation type="journal article" date="2016" name="Nat. Commun.">
        <title>Thousands of microbial genomes shed light on interconnected biogeochemical processes in an aquifer system.</title>
        <authorList>
            <person name="Anantharaman K."/>
            <person name="Brown C.T."/>
            <person name="Hug L.A."/>
            <person name="Sharon I."/>
            <person name="Castelle C.J."/>
            <person name="Probst A.J."/>
            <person name="Thomas B.C."/>
            <person name="Singh A."/>
            <person name="Wilkins M.J."/>
            <person name="Karaoz U."/>
            <person name="Brodie E.L."/>
            <person name="Williams K.H."/>
            <person name="Hubbard S.S."/>
            <person name="Banfield J.F."/>
        </authorList>
    </citation>
    <scope>NUCLEOTIDE SEQUENCE [LARGE SCALE GENOMIC DNA]</scope>
</reference>
<dbReference type="InterPro" id="IPR023404">
    <property type="entry name" value="rSAM_horseshoe"/>
</dbReference>
<evidence type="ECO:0000313" key="16">
    <source>
        <dbReference type="EMBL" id="OGY42183.1"/>
    </source>
</evidence>
<dbReference type="SMART" id="SM00729">
    <property type="entry name" value="Elp3"/>
    <property type="match status" value="1"/>
</dbReference>
<dbReference type="InterPro" id="IPR006638">
    <property type="entry name" value="Elp3/MiaA/NifB-like_rSAM"/>
</dbReference>
<dbReference type="FunFam" id="3.40.50.12160:FF:000003">
    <property type="entry name" value="CDK5 regulatory subunit-associated protein 1"/>
    <property type="match status" value="1"/>
</dbReference>
<dbReference type="GO" id="GO:0051539">
    <property type="term" value="F:4 iron, 4 sulfur cluster binding"/>
    <property type="evidence" value="ECO:0007669"/>
    <property type="project" value="UniProtKB-KW"/>
</dbReference>
<dbReference type="InterPro" id="IPR007197">
    <property type="entry name" value="rSAM"/>
</dbReference>
<evidence type="ECO:0000259" key="14">
    <source>
        <dbReference type="PROSITE" id="PS51449"/>
    </source>
</evidence>
<dbReference type="InterPro" id="IPR038135">
    <property type="entry name" value="Methylthiotransferase_N_sf"/>
</dbReference>
<dbReference type="NCBIfam" id="TIGR00089">
    <property type="entry name" value="MiaB/RimO family radical SAM methylthiotransferase"/>
    <property type="match status" value="1"/>
</dbReference>
<feature type="domain" description="TRAM" evidence="13">
    <location>
        <begin position="368"/>
        <end position="428"/>
    </location>
</feature>
<evidence type="ECO:0000256" key="1">
    <source>
        <dbReference type="ARBA" id="ARBA00001966"/>
    </source>
</evidence>
<dbReference type="Pfam" id="PF04055">
    <property type="entry name" value="Radical_SAM"/>
    <property type="match status" value="1"/>
</dbReference>
<protein>
    <recommendedName>
        <fullName evidence="10">tRNA-2-methylthio-N(6)-dimethylallyladenosine synthase</fullName>
        <ecNumber evidence="9">2.8.4.3</ecNumber>
    </recommendedName>
    <alternativeName>
        <fullName evidence="12">(Dimethylallyl)adenosine tRNA methylthiotransferase MiaB</fullName>
    </alternativeName>
    <alternativeName>
        <fullName evidence="11">tRNA-i(6)A37 methylthiotransferase</fullName>
    </alternativeName>
</protein>
<dbReference type="InterPro" id="IPR020612">
    <property type="entry name" value="Methylthiotransferase_CS"/>
</dbReference>
<dbReference type="SFLD" id="SFLDG01061">
    <property type="entry name" value="methylthiotransferase"/>
    <property type="match status" value="1"/>
</dbReference>
<dbReference type="NCBIfam" id="TIGR01574">
    <property type="entry name" value="miaB-methiolase"/>
    <property type="match status" value="1"/>
</dbReference>
<dbReference type="SUPFAM" id="SSF102114">
    <property type="entry name" value="Radical SAM enzymes"/>
    <property type="match status" value="1"/>
</dbReference>
<dbReference type="GO" id="GO:0046872">
    <property type="term" value="F:metal ion binding"/>
    <property type="evidence" value="ECO:0007669"/>
    <property type="project" value="UniProtKB-KW"/>
</dbReference>
<evidence type="ECO:0000256" key="9">
    <source>
        <dbReference type="ARBA" id="ARBA00033765"/>
    </source>
</evidence>
<evidence type="ECO:0000259" key="15">
    <source>
        <dbReference type="PROSITE" id="PS51918"/>
    </source>
</evidence>
<dbReference type="PROSITE" id="PS51918">
    <property type="entry name" value="RADICAL_SAM"/>
    <property type="match status" value="1"/>
</dbReference>
<dbReference type="Gene3D" id="3.40.50.12160">
    <property type="entry name" value="Methylthiotransferase, N-terminal domain"/>
    <property type="match status" value="1"/>
</dbReference>
<dbReference type="GO" id="GO:0005829">
    <property type="term" value="C:cytosol"/>
    <property type="evidence" value="ECO:0007669"/>
    <property type="project" value="TreeGrafter"/>
</dbReference>
<evidence type="ECO:0000256" key="10">
    <source>
        <dbReference type="ARBA" id="ARBA00068570"/>
    </source>
</evidence>
<dbReference type="InterPro" id="IPR013848">
    <property type="entry name" value="Methylthiotransferase_N"/>
</dbReference>
<keyword evidence="8" id="KW-0411">Iron-sulfur</keyword>
<evidence type="ECO:0000256" key="3">
    <source>
        <dbReference type="ARBA" id="ARBA00022485"/>
    </source>
</evidence>
<organism evidence="16 17">
    <name type="scientific">Candidatus Buchananbacteria bacterium RBG_13_36_9</name>
    <dbReference type="NCBI Taxonomy" id="1797530"/>
    <lineage>
        <taxon>Bacteria</taxon>
        <taxon>Candidatus Buchananiibacteriota</taxon>
    </lineage>
</organism>
<comment type="cofactor">
    <cofactor evidence="1">
        <name>[4Fe-4S] cluster</name>
        <dbReference type="ChEBI" id="CHEBI:49883"/>
    </cofactor>
</comment>
<dbReference type="CDD" id="cd01335">
    <property type="entry name" value="Radical_SAM"/>
    <property type="match status" value="1"/>
</dbReference>
<dbReference type="AlphaFoldDB" id="A0A1G1XQ11"/>
<dbReference type="FunFam" id="3.80.30.20:FF:000001">
    <property type="entry name" value="tRNA-2-methylthio-N(6)-dimethylallyladenosine synthase 2"/>
    <property type="match status" value="1"/>
</dbReference>
<dbReference type="SFLD" id="SFLDF00273">
    <property type="entry name" value="(dimethylallyl)adenosine_tRNA"/>
    <property type="match status" value="1"/>
</dbReference>
<dbReference type="Pfam" id="PF01938">
    <property type="entry name" value="TRAM"/>
    <property type="match status" value="1"/>
</dbReference>
<dbReference type="PROSITE" id="PS50926">
    <property type="entry name" value="TRAM"/>
    <property type="match status" value="1"/>
</dbReference>
<evidence type="ECO:0000256" key="6">
    <source>
        <dbReference type="ARBA" id="ARBA00022723"/>
    </source>
</evidence>
<evidence type="ECO:0000256" key="7">
    <source>
        <dbReference type="ARBA" id="ARBA00023004"/>
    </source>
</evidence>
<dbReference type="InterPro" id="IPR006463">
    <property type="entry name" value="MiaB_methiolase"/>
</dbReference>
<evidence type="ECO:0000256" key="12">
    <source>
        <dbReference type="ARBA" id="ARBA00081141"/>
    </source>
</evidence>
<keyword evidence="4 16" id="KW-0808">Transferase</keyword>
<dbReference type="PROSITE" id="PS51449">
    <property type="entry name" value="MTTASE_N"/>
    <property type="match status" value="1"/>
</dbReference>
<keyword evidence="3" id="KW-0004">4Fe-4S</keyword>
<evidence type="ECO:0000256" key="5">
    <source>
        <dbReference type="ARBA" id="ARBA00022691"/>
    </source>
</evidence>
<gene>
    <name evidence="16" type="ORF">A2Y82_00455</name>
</gene>
<dbReference type="EMBL" id="MHHZ01000007">
    <property type="protein sequence ID" value="OGY42183.1"/>
    <property type="molecule type" value="Genomic_DNA"/>
</dbReference>
<evidence type="ECO:0000256" key="4">
    <source>
        <dbReference type="ARBA" id="ARBA00022679"/>
    </source>
</evidence>
<dbReference type="GO" id="GO:0035597">
    <property type="term" value="F:tRNA-2-methylthio-N(6)-dimethylallyladenosine(37) synthase activity"/>
    <property type="evidence" value="ECO:0007669"/>
    <property type="project" value="UniProtKB-EC"/>
</dbReference>
<feature type="domain" description="Radical SAM core" evidence="15">
    <location>
        <begin position="129"/>
        <end position="365"/>
    </location>
</feature>
<dbReference type="Gene3D" id="3.80.30.20">
    <property type="entry name" value="tm_1862 like domain"/>
    <property type="match status" value="1"/>
</dbReference>
<comment type="function">
    <text evidence="2">Catalyzes the methylthiolation of N6-(dimethylallyl)adenosine (i(6)A), leading to the formation of 2-methylthio-N6-(dimethylallyl)adenosine (ms(2)i(6)A) at position 37 in tRNAs that read codons beginning with uridine.</text>
</comment>
<dbReference type="SFLD" id="SFLDS00029">
    <property type="entry name" value="Radical_SAM"/>
    <property type="match status" value="1"/>
</dbReference>